<feature type="domain" description="Phosphatidic acid phosphatase type 2/haloperoxidase" evidence="3">
    <location>
        <begin position="137"/>
        <end position="233"/>
    </location>
</feature>
<dbReference type="InterPro" id="IPR000326">
    <property type="entry name" value="PAP2/HPO"/>
</dbReference>
<feature type="transmembrane region" description="Helical" evidence="2">
    <location>
        <begin position="214"/>
        <end position="233"/>
    </location>
</feature>
<protein>
    <recommendedName>
        <fullName evidence="3">Phosphatidic acid phosphatase type 2/haloperoxidase domain-containing protein</fullName>
    </recommendedName>
</protein>
<dbReference type="STRING" id="4155.A0A022QXD9"/>
<dbReference type="InterPro" id="IPR036938">
    <property type="entry name" value="PAP2/HPO_sf"/>
</dbReference>
<organism evidence="4 5">
    <name type="scientific">Erythranthe guttata</name>
    <name type="common">Yellow monkey flower</name>
    <name type="synonym">Mimulus guttatus</name>
    <dbReference type="NCBI Taxonomy" id="4155"/>
    <lineage>
        <taxon>Eukaryota</taxon>
        <taxon>Viridiplantae</taxon>
        <taxon>Streptophyta</taxon>
        <taxon>Embryophyta</taxon>
        <taxon>Tracheophyta</taxon>
        <taxon>Spermatophyta</taxon>
        <taxon>Magnoliopsida</taxon>
        <taxon>eudicotyledons</taxon>
        <taxon>Gunneridae</taxon>
        <taxon>Pentapetalae</taxon>
        <taxon>asterids</taxon>
        <taxon>lamiids</taxon>
        <taxon>Lamiales</taxon>
        <taxon>Phrymaceae</taxon>
        <taxon>Erythranthe</taxon>
    </lineage>
</organism>
<dbReference type="PANTHER" id="PTHR11247">
    <property type="entry name" value="PALMITOYL-PROTEIN THIOESTERASE/DOLICHYLDIPHOSPHATASE 1"/>
    <property type="match status" value="1"/>
</dbReference>
<evidence type="ECO:0000256" key="2">
    <source>
        <dbReference type="SAM" id="Phobius"/>
    </source>
</evidence>
<gene>
    <name evidence="4" type="ORF">MIMGU_mgv1a011685mg</name>
</gene>
<dbReference type="SUPFAM" id="SSF48317">
    <property type="entry name" value="Acid phosphatase/Vanadium-dependent haloperoxidase"/>
    <property type="match status" value="1"/>
</dbReference>
<keyword evidence="5" id="KW-1185">Reference proteome</keyword>
<sequence>MSAISIRPIIATPFTASQSRKLHKKTTLFAQRLDFWSEFSCNKSVSWAHSRRNQNRMKGFKWVRATTSDEGVRAFEQEASMEESLTFEAAGIEATLNNLSKWLVAALFGLIIVWRHDAEALWAATGSVINTVVSIGLKRILNQERPFSTSRSDPGMPSSHAQSIFYTLTFLNLSMVESFGVNVITATIGGLFFILASYLAWLRVSQQFHTVSQIVVGAALGSVISGFWFWLWYTFVLNLFITSLWVRIIVVLGGVGFCLAFIHHVYRTWIIEER</sequence>
<evidence type="ECO:0000313" key="4">
    <source>
        <dbReference type="EMBL" id="EYU31190.1"/>
    </source>
</evidence>
<feature type="transmembrane region" description="Helical" evidence="2">
    <location>
        <begin position="179"/>
        <end position="202"/>
    </location>
</feature>
<keyword evidence="2" id="KW-0812">Transmembrane</keyword>
<evidence type="ECO:0000313" key="5">
    <source>
        <dbReference type="Proteomes" id="UP000030748"/>
    </source>
</evidence>
<dbReference type="Proteomes" id="UP000030748">
    <property type="component" value="Unassembled WGS sequence"/>
</dbReference>
<dbReference type="OMA" id="SKWIISA"/>
<feature type="transmembrane region" description="Helical" evidence="2">
    <location>
        <begin position="245"/>
        <end position="266"/>
    </location>
</feature>
<keyword evidence="1" id="KW-0378">Hydrolase</keyword>
<keyword evidence="2" id="KW-1133">Transmembrane helix</keyword>
<name>A0A022QXD9_ERYGU</name>
<dbReference type="KEGG" id="egt:105965286"/>
<evidence type="ECO:0000259" key="3">
    <source>
        <dbReference type="Pfam" id="PF01569"/>
    </source>
</evidence>
<proteinExistence type="predicted"/>
<dbReference type="PhylomeDB" id="A0A022QXD9"/>
<dbReference type="EMBL" id="KI631018">
    <property type="protein sequence ID" value="EYU31190.1"/>
    <property type="molecule type" value="Genomic_DNA"/>
</dbReference>
<accession>A0A022QXD9</accession>
<dbReference type="AlphaFoldDB" id="A0A022QXD9"/>
<dbReference type="eggNOG" id="KOG3146">
    <property type="taxonomic scope" value="Eukaryota"/>
</dbReference>
<dbReference type="Gene3D" id="1.20.144.10">
    <property type="entry name" value="Phosphatidic acid phosphatase type 2/haloperoxidase"/>
    <property type="match status" value="1"/>
</dbReference>
<evidence type="ECO:0000256" key="1">
    <source>
        <dbReference type="ARBA" id="ARBA00022801"/>
    </source>
</evidence>
<dbReference type="GO" id="GO:0009507">
    <property type="term" value="C:chloroplast"/>
    <property type="evidence" value="ECO:0000318"/>
    <property type="project" value="GO_Central"/>
</dbReference>
<dbReference type="GO" id="GO:0006651">
    <property type="term" value="P:diacylglycerol biosynthetic process"/>
    <property type="evidence" value="ECO:0000318"/>
    <property type="project" value="GO_Central"/>
</dbReference>
<dbReference type="GO" id="GO:0008195">
    <property type="term" value="F:phosphatidate phosphatase activity"/>
    <property type="evidence" value="ECO:0000318"/>
    <property type="project" value="GO_Central"/>
</dbReference>
<dbReference type="PANTHER" id="PTHR11247:SF40">
    <property type="entry name" value="LIPID PHOSPHATE PHOSPHATASE EPSILON 1, CHLOROPLASTIC"/>
    <property type="match status" value="1"/>
</dbReference>
<reference evidence="4 5" key="1">
    <citation type="journal article" date="2013" name="Proc. Natl. Acad. Sci. U.S.A.">
        <title>Fine-scale variation in meiotic recombination in Mimulus inferred from population shotgun sequencing.</title>
        <authorList>
            <person name="Hellsten U."/>
            <person name="Wright K.M."/>
            <person name="Jenkins J."/>
            <person name="Shu S."/>
            <person name="Yuan Y."/>
            <person name="Wessler S.R."/>
            <person name="Schmutz J."/>
            <person name="Willis J.H."/>
            <person name="Rokhsar D.S."/>
        </authorList>
    </citation>
    <scope>NUCLEOTIDE SEQUENCE [LARGE SCALE GENOMIC DNA]</scope>
    <source>
        <strain evidence="5">cv. DUN x IM62</strain>
    </source>
</reference>
<dbReference type="OrthoDB" id="302705at2759"/>
<dbReference type="Pfam" id="PF01569">
    <property type="entry name" value="PAP2"/>
    <property type="match status" value="1"/>
</dbReference>
<keyword evidence="2" id="KW-0472">Membrane</keyword>